<evidence type="ECO:0000313" key="10">
    <source>
        <dbReference type="Proteomes" id="UP000241769"/>
    </source>
</evidence>
<dbReference type="InterPro" id="IPR000717">
    <property type="entry name" value="PCI_dom"/>
</dbReference>
<dbReference type="PANTHER" id="PTHR10855:SF2">
    <property type="entry name" value="COP9 SIGNALOSOME COMPLEX SUBUNIT 4"/>
    <property type="match status" value="1"/>
</dbReference>
<dbReference type="Gene3D" id="1.10.10.10">
    <property type="entry name" value="Winged helix-like DNA-binding domain superfamily/Winged helix DNA-binding domain"/>
    <property type="match status" value="1"/>
</dbReference>
<dbReference type="AlphaFoldDB" id="A0A2P6P0I5"/>
<dbReference type="InterPro" id="IPR036390">
    <property type="entry name" value="WH_DNA-bd_sf"/>
</dbReference>
<dbReference type="SUPFAM" id="SSF46785">
    <property type="entry name" value="Winged helix' DNA-binding domain"/>
    <property type="match status" value="1"/>
</dbReference>
<comment type="subcellular location">
    <subcellularLocation>
        <location evidence="2">Cytoplasm</location>
    </subcellularLocation>
    <subcellularLocation>
        <location evidence="1">Nucleus</location>
    </subcellularLocation>
</comment>
<dbReference type="EMBL" id="MDYQ01000001">
    <property type="protein sequence ID" value="PRP89712.1"/>
    <property type="molecule type" value="Genomic_DNA"/>
</dbReference>
<protein>
    <recommendedName>
        <fullName evidence="4">COP9 signalosome complex subunit 4</fullName>
    </recommendedName>
</protein>
<feature type="domain" description="PCI" evidence="8">
    <location>
        <begin position="192"/>
        <end position="356"/>
    </location>
</feature>
<evidence type="ECO:0000256" key="1">
    <source>
        <dbReference type="ARBA" id="ARBA00004123"/>
    </source>
</evidence>
<dbReference type="STRING" id="1890364.A0A2P6P0I5"/>
<dbReference type="FunCoup" id="A0A2P6P0I5">
    <property type="interactions" value="1009"/>
</dbReference>
<evidence type="ECO:0000259" key="8">
    <source>
        <dbReference type="PROSITE" id="PS50250"/>
    </source>
</evidence>
<evidence type="ECO:0000256" key="2">
    <source>
        <dbReference type="ARBA" id="ARBA00004496"/>
    </source>
</evidence>
<dbReference type="GO" id="GO:0000502">
    <property type="term" value="C:proteasome complex"/>
    <property type="evidence" value="ECO:0007669"/>
    <property type="project" value="UniProtKB-KW"/>
</dbReference>
<reference evidence="9 10" key="1">
    <citation type="journal article" date="2018" name="Genome Biol. Evol.">
        <title>Multiple Roots of Fruiting Body Formation in Amoebozoa.</title>
        <authorList>
            <person name="Hillmann F."/>
            <person name="Forbes G."/>
            <person name="Novohradska S."/>
            <person name="Ferling I."/>
            <person name="Riege K."/>
            <person name="Groth M."/>
            <person name="Westermann M."/>
            <person name="Marz M."/>
            <person name="Spaller T."/>
            <person name="Winckler T."/>
            <person name="Schaap P."/>
            <person name="Glockner G."/>
        </authorList>
    </citation>
    <scope>NUCLEOTIDE SEQUENCE [LARGE SCALE GENOMIC DNA]</scope>
    <source>
        <strain evidence="9 10">Jena</strain>
    </source>
</reference>
<gene>
    <name evidence="9" type="ORF">PROFUN_00054</name>
</gene>
<dbReference type="OrthoDB" id="295656at2759"/>
<dbReference type="GO" id="GO:0008180">
    <property type="term" value="C:COP9 signalosome"/>
    <property type="evidence" value="ECO:0007669"/>
    <property type="project" value="UniProtKB-KW"/>
</dbReference>
<evidence type="ECO:0000313" key="9">
    <source>
        <dbReference type="EMBL" id="PRP89712.1"/>
    </source>
</evidence>
<accession>A0A2P6P0I5</accession>
<evidence type="ECO:0000256" key="6">
    <source>
        <dbReference type="ARBA" id="ARBA00022790"/>
    </source>
</evidence>
<evidence type="ECO:0000256" key="5">
    <source>
        <dbReference type="ARBA" id="ARBA00022490"/>
    </source>
</evidence>
<evidence type="ECO:0000256" key="4">
    <source>
        <dbReference type="ARBA" id="ARBA00014881"/>
    </source>
</evidence>
<dbReference type="SMART" id="SM00088">
    <property type="entry name" value="PINT"/>
    <property type="match status" value="1"/>
</dbReference>
<organism evidence="9 10">
    <name type="scientific">Planoprotostelium fungivorum</name>
    <dbReference type="NCBI Taxonomy" id="1890364"/>
    <lineage>
        <taxon>Eukaryota</taxon>
        <taxon>Amoebozoa</taxon>
        <taxon>Evosea</taxon>
        <taxon>Variosea</taxon>
        <taxon>Cavosteliida</taxon>
        <taxon>Cavosteliaceae</taxon>
        <taxon>Planoprotostelium</taxon>
    </lineage>
</organism>
<dbReference type="InterPro" id="IPR054559">
    <property type="entry name" value="PSMD12-CSN4-like_N"/>
</dbReference>
<proteinExistence type="inferred from homology"/>
<name>A0A2P6P0I5_9EUKA</name>
<evidence type="ECO:0000256" key="7">
    <source>
        <dbReference type="ARBA" id="ARBA00023242"/>
    </source>
</evidence>
<evidence type="ECO:0000256" key="3">
    <source>
        <dbReference type="ARBA" id="ARBA00010417"/>
    </source>
</evidence>
<sequence length="455" mass="51638">MADQLAAAFALGDHKAKIEKYRSILDGMIKKTSIEDLKLFIDHMLDEKTPLVISRTMLQQFANSMQELTPESHKEIASYALDKIQGRAIAFEEQVSVIRLNLSAVYEEEEEWREAAKILIAIPLDSGNRVLEPEYKMNIYVKIAQLYLEEDESVQAEMYINRASELLHSVKDNNLKLRHKVCFARIMDYKRQFLKAAGRYYELSQIVGEQERTDALQYSVICAILAAAGQHRSRLLATLYKDERSSKLSTYSILEKMYLERILRKPEIERFAKELKPHQMALLADGSTVLDRAVIEHNLLSASRLYKNITFLELGVLLDISPEKAEKVASRMIVEDRLKGHIDQIDNLIVFEHHDNEPLMQWDTSIATSCNYVNKILESISTNLPTPNKAANFRRLSDGFGTCAGRRTSTTDVFSSVLMTATGGRGDGLACSAICYLKWVEVAICGSIIHYAETM</sequence>
<keyword evidence="9" id="KW-0647">Proteasome</keyword>
<dbReference type="InterPro" id="IPR040134">
    <property type="entry name" value="PSMD12/CSN4"/>
</dbReference>
<keyword evidence="6" id="KW-0736">Signalosome</keyword>
<dbReference type="FunFam" id="1.10.10.10:FF:000190">
    <property type="entry name" value="COP9 signalosome complex subunit 4"/>
    <property type="match status" value="1"/>
</dbReference>
<dbReference type="PROSITE" id="PS50250">
    <property type="entry name" value="PCI"/>
    <property type="match status" value="1"/>
</dbReference>
<dbReference type="PANTHER" id="PTHR10855">
    <property type="entry name" value="26S PROTEASOME NON-ATPASE REGULATORY SUBUNIT 12/COP9 SIGNALOSOME COMPLEX SUBUNIT 4"/>
    <property type="match status" value="1"/>
</dbReference>
<dbReference type="InterPro" id="IPR036388">
    <property type="entry name" value="WH-like_DNA-bd_sf"/>
</dbReference>
<dbReference type="Proteomes" id="UP000241769">
    <property type="component" value="Unassembled WGS sequence"/>
</dbReference>
<dbReference type="InParanoid" id="A0A2P6P0I5"/>
<dbReference type="Pfam" id="PF01399">
    <property type="entry name" value="PCI"/>
    <property type="match status" value="1"/>
</dbReference>
<keyword evidence="10" id="KW-1185">Reference proteome</keyword>
<comment type="similarity">
    <text evidence="3">Belongs to the CSN4 family.</text>
</comment>
<comment type="caution">
    <text evidence="9">The sequence shown here is derived from an EMBL/GenBank/DDBJ whole genome shotgun (WGS) entry which is preliminary data.</text>
</comment>
<dbReference type="Pfam" id="PF22241">
    <property type="entry name" value="PSMD12-CSN4_N"/>
    <property type="match status" value="1"/>
</dbReference>
<dbReference type="GO" id="GO:0005829">
    <property type="term" value="C:cytosol"/>
    <property type="evidence" value="ECO:0007669"/>
    <property type="project" value="TreeGrafter"/>
</dbReference>
<keyword evidence="7" id="KW-0539">Nucleus</keyword>
<keyword evidence="5" id="KW-0963">Cytoplasm</keyword>